<dbReference type="Proteomes" id="UP000887565">
    <property type="component" value="Unplaced"/>
</dbReference>
<sequence length="87" mass="8946">MDASKYVSKYNKKDENICATAGFVGRSTTTTTAAACVATVSKAGCFTLTTGADACGCVLTCPDPPACAVWEIAGQFNSTLEINSPAR</sequence>
<name>A0A915KHM9_ROMCU</name>
<evidence type="ECO:0000313" key="2">
    <source>
        <dbReference type="WBParaSite" id="nRc.2.0.1.t37496-RA"/>
    </source>
</evidence>
<dbReference type="WBParaSite" id="nRc.2.0.1.t37496-RA">
    <property type="protein sequence ID" value="nRc.2.0.1.t37496-RA"/>
    <property type="gene ID" value="nRc.2.0.1.g37496"/>
</dbReference>
<dbReference type="AlphaFoldDB" id="A0A915KHM9"/>
<evidence type="ECO:0000313" key="1">
    <source>
        <dbReference type="Proteomes" id="UP000887565"/>
    </source>
</evidence>
<protein>
    <submittedName>
        <fullName evidence="2">Uncharacterized protein</fullName>
    </submittedName>
</protein>
<proteinExistence type="predicted"/>
<keyword evidence="1" id="KW-1185">Reference proteome</keyword>
<organism evidence="1 2">
    <name type="scientific">Romanomermis culicivorax</name>
    <name type="common">Nematode worm</name>
    <dbReference type="NCBI Taxonomy" id="13658"/>
    <lineage>
        <taxon>Eukaryota</taxon>
        <taxon>Metazoa</taxon>
        <taxon>Ecdysozoa</taxon>
        <taxon>Nematoda</taxon>
        <taxon>Enoplea</taxon>
        <taxon>Dorylaimia</taxon>
        <taxon>Mermithida</taxon>
        <taxon>Mermithoidea</taxon>
        <taxon>Mermithidae</taxon>
        <taxon>Romanomermis</taxon>
    </lineage>
</organism>
<accession>A0A915KHM9</accession>
<reference evidence="2" key="1">
    <citation type="submission" date="2022-11" db="UniProtKB">
        <authorList>
            <consortium name="WormBaseParasite"/>
        </authorList>
    </citation>
    <scope>IDENTIFICATION</scope>
</reference>